<protein>
    <submittedName>
        <fullName evidence="1">Uncharacterized protein</fullName>
    </submittedName>
</protein>
<name>A0A2P4XEZ7_9STRA</name>
<dbReference type="EMBL" id="NCKW01011188">
    <property type="protein sequence ID" value="POM64112.1"/>
    <property type="molecule type" value="Genomic_DNA"/>
</dbReference>
<gene>
    <name evidence="1" type="ORF">PHPALM_20404</name>
</gene>
<sequence length="64" mass="7287">MDERMFARELVRARVDELADMKKTLEDIGTSLEKILRAQVELLSRMEDNEDSSYVLASELGVLG</sequence>
<accession>A0A2P4XEZ7</accession>
<proteinExistence type="predicted"/>
<dbReference type="Proteomes" id="UP000237271">
    <property type="component" value="Unassembled WGS sequence"/>
</dbReference>
<organism evidence="1 2">
    <name type="scientific">Phytophthora palmivora</name>
    <dbReference type="NCBI Taxonomy" id="4796"/>
    <lineage>
        <taxon>Eukaryota</taxon>
        <taxon>Sar</taxon>
        <taxon>Stramenopiles</taxon>
        <taxon>Oomycota</taxon>
        <taxon>Peronosporomycetes</taxon>
        <taxon>Peronosporales</taxon>
        <taxon>Peronosporaceae</taxon>
        <taxon>Phytophthora</taxon>
    </lineage>
</organism>
<dbReference type="AlphaFoldDB" id="A0A2P4XEZ7"/>
<reference evidence="1 2" key="1">
    <citation type="journal article" date="2017" name="Genome Biol. Evol.">
        <title>Phytophthora megakarya and P. palmivora, closely related causal agents of cacao black pod rot, underwent increases in genome sizes and gene numbers by different mechanisms.</title>
        <authorList>
            <person name="Ali S.S."/>
            <person name="Shao J."/>
            <person name="Lary D.J."/>
            <person name="Kronmiller B."/>
            <person name="Shen D."/>
            <person name="Strem M.D."/>
            <person name="Amoako-Attah I."/>
            <person name="Akrofi A.Y."/>
            <person name="Begoude B.A."/>
            <person name="Ten Hoopen G.M."/>
            <person name="Coulibaly K."/>
            <person name="Kebe B.I."/>
            <person name="Melnick R.L."/>
            <person name="Guiltinan M.J."/>
            <person name="Tyler B.M."/>
            <person name="Meinhardt L.W."/>
            <person name="Bailey B.A."/>
        </authorList>
    </citation>
    <scope>NUCLEOTIDE SEQUENCE [LARGE SCALE GENOMIC DNA]</scope>
    <source>
        <strain evidence="2">sbr112.9</strain>
    </source>
</reference>
<dbReference type="OrthoDB" id="128535at2759"/>
<evidence type="ECO:0000313" key="2">
    <source>
        <dbReference type="Proteomes" id="UP000237271"/>
    </source>
</evidence>
<evidence type="ECO:0000313" key="1">
    <source>
        <dbReference type="EMBL" id="POM64112.1"/>
    </source>
</evidence>
<comment type="caution">
    <text evidence="1">The sequence shown here is derived from an EMBL/GenBank/DDBJ whole genome shotgun (WGS) entry which is preliminary data.</text>
</comment>
<keyword evidence="2" id="KW-1185">Reference proteome</keyword>